<dbReference type="SUPFAM" id="SSF102405">
    <property type="entry name" value="MCP/YpsA-like"/>
    <property type="match status" value="1"/>
</dbReference>
<accession>A0A383CMI4</accession>
<evidence type="ECO:0000313" key="2">
    <source>
        <dbReference type="EMBL" id="SVE32858.1"/>
    </source>
</evidence>
<dbReference type="InterPro" id="IPR041164">
    <property type="entry name" value="LDcluster4"/>
</dbReference>
<reference evidence="2" key="1">
    <citation type="submission" date="2018-05" db="EMBL/GenBank/DDBJ databases">
        <authorList>
            <person name="Lanie J.A."/>
            <person name="Ng W.-L."/>
            <person name="Kazmierczak K.M."/>
            <person name="Andrzejewski T.M."/>
            <person name="Davidsen T.M."/>
            <person name="Wayne K.J."/>
            <person name="Tettelin H."/>
            <person name="Glass J.I."/>
            <person name="Rusch D."/>
            <person name="Podicherti R."/>
            <person name="Tsui H.-C.T."/>
            <person name="Winkler M.E."/>
        </authorList>
    </citation>
    <scope>NUCLEOTIDE SEQUENCE</scope>
</reference>
<protein>
    <recommendedName>
        <fullName evidence="3">DNA-binding protein</fullName>
    </recommendedName>
</protein>
<evidence type="ECO:0008006" key="3">
    <source>
        <dbReference type="Google" id="ProtNLM"/>
    </source>
</evidence>
<dbReference type="EMBL" id="UINC01209718">
    <property type="protein sequence ID" value="SVE32858.1"/>
    <property type="molecule type" value="Genomic_DNA"/>
</dbReference>
<dbReference type="Gene3D" id="3.40.50.450">
    <property type="match status" value="1"/>
</dbReference>
<evidence type="ECO:0000256" key="1">
    <source>
        <dbReference type="SAM" id="MobiDB-lite"/>
    </source>
</evidence>
<feature type="non-terminal residue" evidence="2">
    <location>
        <position position="171"/>
    </location>
</feature>
<feature type="region of interest" description="Disordered" evidence="1">
    <location>
        <begin position="1"/>
        <end position="20"/>
    </location>
</feature>
<dbReference type="AlphaFoldDB" id="A0A383CMI4"/>
<gene>
    <name evidence="2" type="ORF">METZ01_LOCUS485712</name>
</gene>
<proteinExistence type="predicted"/>
<organism evidence="2">
    <name type="scientific">marine metagenome</name>
    <dbReference type="NCBI Taxonomy" id="408172"/>
    <lineage>
        <taxon>unclassified sequences</taxon>
        <taxon>metagenomes</taxon>
        <taxon>ecological metagenomes</taxon>
    </lineage>
</organism>
<sequence length="171" mass="18307">MKNNRIAGVIGSGSNPHRSLSEPLGRFLAEKGYHLVNGGGGGVMQAVAEAFQSVKNKKGFVVGVVPSSEPCDTAENRKHYQVPPGYPNAFTEITVRTHLHLSGSRGKKIASRNHIVVLTADFIIALPGSAGTRSEIELALEYGKPIILLSPNGELEEFSEKTTLVKTVEDT</sequence>
<dbReference type="Pfam" id="PF18306">
    <property type="entry name" value="LDcluster4"/>
    <property type="match status" value="1"/>
</dbReference>
<name>A0A383CMI4_9ZZZZ</name>